<dbReference type="InterPro" id="IPR001372">
    <property type="entry name" value="Dynein_light_chain_typ-1/2"/>
</dbReference>
<dbReference type="PANTHER" id="PTHR11886">
    <property type="entry name" value="DYNEIN LIGHT CHAIN"/>
    <property type="match status" value="1"/>
</dbReference>
<dbReference type="SUPFAM" id="SSF54648">
    <property type="entry name" value="DLC"/>
    <property type="match status" value="1"/>
</dbReference>
<dbReference type="GO" id="GO:0005874">
    <property type="term" value="C:microtubule"/>
    <property type="evidence" value="ECO:0007669"/>
    <property type="project" value="UniProtKB-KW"/>
</dbReference>
<organism evidence="3">
    <name type="scientific">Cyanoptyche gloeocystis</name>
    <dbReference type="NCBI Taxonomy" id="77922"/>
    <lineage>
        <taxon>Eukaryota</taxon>
        <taxon>Glaucocystophyceae</taxon>
        <taxon>Glaucocystophyceae incertae sedis</taxon>
        <taxon>Cyanoptyche</taxon>
    </lineage>
</organism>
<evidence type="ECO:0000256" key="2">
    <source>
        <dbReference type="SAM" id="MobiDB-lite"/>
    </source>
</evidence>
<dbReference type="InterPro" id="IPR037177">
    <property type="entry name" value="DLC_sf"/>
</dbReference>
<dbReference type="EMBL" id="HBGX01001894">
    <property type="protein sequence ID" value="CAD9552440.1"/>
    <property type="molecule type" value="Transcribed_RNA"/>
</dbReference>
<keyword evidence="1" id="KW-0493">Microtubule</keyword>
<dbReference type="GO" id="GO:0045505">
    <property type="term" value="F:dynein intermediate chain binding"/>
    <property type="evidence" value="ECO:0007669"/>
    <property type="project" value="TreeGrafter"/>
</dbReference>
<dbReference type="AlphaFoldDB" id="A0A7S2JPB2"/>
<dbReference type="GO" id="GO:0005868">
    <property type="term" value="C:cytoplasmic dynein complex"/>
    <property type="evidence" value="ECO:0007669"/>
    <property type="project" value="TreeGrafter"/>
</dbReference>
<dbReference type="Gene3D" id="3.30.740.10">
    <property type="entry name" value="Protein Inhibitor Of Neuronal Nitric Oxide Synthase"/>
    <property type="match status" value="1"/>
</dbReference>
<comment type="similarity">
    <text evidence="1">Belongs to the dynein light chain family.</text>
</comment>
<dbReference type="GO" id="GO:0007017">
    <property type="term" value="P:microtubule-based process"/>
    <property type="evidence" value="ECO:0007669"/>
    <property type="project" value="InterPro"/>
</dbReference>
<reference evidence="3" key="1">
    <citation type="submission" date="2021-01" db="EMBL/GenBank/DDBJ databases">
        <authorList>
            <person name="Corre E."/>
            <person name="Pelletier E."/>
            <person name="Niang G."/>
            <person name="Scheremetjew M."/>
            <person name="Finn R."/>
            <person name="Kale V."/>
            <person name="Holt S."/>
            <person name="Cochrane G."/>
            <person name="Meng A."/>
            <person name="Brown T."/>
            <person name="Cohen L."/>
        </authorList>
    </citation>
    <scope>NUCLEOTIDE SEQUENCE</scope>
    <source>
        <strain evidence="3">SAG4.97</strain>
    </source>
</reference>
<gene>
    <name evidence="3" type="ORF">CGLO1086_LOCUS834</name>
</gene>
<accession>A0A7S2JPB2</accession>
<dbReference type="PANTHER" id="PTHR11886:SF35">
    <property type="entry name" value="DYNEIN LIGHT CHAIN"/>
    <property type="match status" value="1"/>
</dbReference>
<dbReference type="Pfam" id="PF01221">
    <property type="entry name" value="Dynein_light"/>
    <property type="match status" value="1"/>
</dbReference>
<protein>
    <recommendedName>
        <fullName evidence="1">Dynein light chain</fullName>
    </recommendedName>
</protein>
<dbReference type="SMART" id="SM01375">
    <property type="entry name" value="Dynein_light"/>
    <property type="match status" value="1"/>
</dbReference>
<sequence>MSQAAPGGPAKKDKKDVVDPKKIPRMKSTDMNAEMNEFCKQVVQEGIQGKTIDKDIAVHIKKAMEQKYQGSWHCIVGQHFSASVTHETKHMALFNIGKLNFLVFKSKE</sequence>
<evidence type="ECO:0000256" key="1">
    <source>
        <dbReference type="RuleBase" id="RU365010"/>
    </source>
</evidence>
<keyword evidence="1" id="KW-0243">Dynein</keyword>
<comment type="subcellular location">
    <subcellularLocation>
        <location evidence="1">Cytoplasm</location>
        <location evidence="1">Cytoskeleton</location>
    </subcellularLocation>
</comment>
<keyword evidence="1" id="KW-0963">Cytoplasm</keyword>
<proteinExistence type="inferred from homology"/>
<keyword evidence="1" id="KW-0505">Motor protein</keyword>
<name>A0A7S2JPB2_9EUKA</name>
<evidence type="ECO:0000313" key="3">
    <source>
        <dbReference type="EMBL" id="CAD9552440.1"/>
    </source>
</evidence>
<feature type="region of interest" description="Disordered" evidence="2">
    <location>
        <begin position="1"/>
        <end position="30"/>
    </location>
</feature>
<feature type="compositionally biased region" description="Basic and acidic residues" evidence="2">
    <location>
        <begin position="10"/>
        <end position="22"/>
    </location>
</feature>
<keyword evidence="1" id="KW-0206">Cytoskeleton</keyword>
<dbReference type="FunFam" id="3.30.740.10:FF:000006">
    <property type="entry name" value="Dynein light chain"/>
    <property type="match status" value="1"/>
</dbReference>